<protein>
    <submittedName>
        <fullName evidence="2">Glycosyltransferase, group 1 family protein</fullName>
        <ecNumber evidence="2">2.4.-.-</ecNumber>
    </submittedName>
</protein>
<accession>C0BWY5</accession>
<keyword evidence="2" id="KW-0328">Glycosyltransferase</keyword>
<dbReference type="SUPFAM" id="SSF53756">
    <property type="entry name" value="UDP-Glycosyltransferase/glycogen phosphorylase"/>
    <property type="match status" value="1"/>
</dbReference>
<dbReference type="NCBIfam" id="NF038011">
    <property type="entry name" value="PelF"/>
    <property type="match status" value="1"/>
</dbReference>
<dbReference type="EC" id="2.4.-.-" evidence="2"/>
<dbReference type="PANTHER" id="PTHR12526">
    <property type="entry name" value="GLYCOSYLTRANSFERASE"/>
    <property type="match status" value="1"/>
</dbReference>
<dbReference type="InterPro" id="IPR022622">
    <property type="entry name" value="DUF3492"/>
</dbReference>
<dbReference type="InterPro" id="IPR047691">
    <property type="entry name" value="PelF-like"/>
</dbReference>
<feature type="domain" description="DUF3492" evidence="1">
    <location>
        <begin position="1"/>
        <end position="257"/>
    </location>
</feature>
<keyword evidence="2" id="KW-0808">Transferase</keyword>
<dbReference type="HOGENOM" id="CLU_009583_32_1_9"/>
<gene>
    <name evidence="2" type="ORF">CLOHYLEM_04319</name>
</gene>
<sequence>MKVCLIVEGAYPYVTGGVSSWVQGLMLSMPDVEFVVQTIAASPDERQQFKYKIPSNVSEIQEVYLLDDDYVDNRTQKKVSLTGEEYDAFENLLFESSPDWSVIIRFFAEKDVSLNALLSGKDFFKMSLDYYNANFRRVVFSDFLWTMRSLYLPLFTILKSRTERADLYHSVSSGYAGIWGSMQKCLHGAPFLMSEHGLYTREREEEIIKADWVSGIYKDIWIDQFKKIGECCYEYADRVVSLFDDARAFQIELGCAKEKTVVIPNGVDYRKYEDIPGKEAGDRGINIGAVLRVTPIKDVKTMLSAFALARNKNPKLKLWIMGSMEEAKEYAQECRDMVRDMEIENVVFTGTIDVKEYIGKMDFLILTSISEGQPLSILEGFAAKRPCIATNVGNSRGLIEGERDDYGHAGYIVPVMGVSEIARAILRLAENETERRKMGEAGYRRVRAYYDEEEVFGKYRSLYEEMTKSREGR</sequence>
<reference evidence="2" key="2">
    <citation type="submission" date="2013-06" db="EMBL/GenBank/DDBJ databases">
        <title>Draft genome sequence of Clostridium hylemonae (DSM 15053).</title>
        <authorList>
            <person name="Sudarsanam P."/>
            <person name="Ley R."/>
            <person name="Guruge J."/>
            <person name="Turnbaugh P.J."/>
            <person name="Mahowald M."/>
            <person name="Liep D."/>
            <person name="Gordon J."/>
        </authorList>
    </citation>
    <scope>NUCLEOTIDE SEQUENCE</scope>
    <source>
        <strain evidence="2">DSM 15053</strain>
    </source>
</reference>
<dbReference type="GO" id="GO:0016757">
    <property type="term" value="F:glycosyltransferase activity"/>
    <property type="evidence" value="ECO:0007669"/>
    <property type="project" value="UniProtKB-KW"/>
</dbReference>
<dbReference type="PANTHER" id="PTHR12526:SF608">
    <property type="entry name" value="PELF"/>
    <property type="match status" value="1"/>
</dbReference>
<dbReference type="Gene3D" id="3.40.50.2000">
    <property type="entry name" value="Glycogen Phosphorylase B"/>
    <property type="match status" value="2"/>
</dbReference>
<evidence type="ECO:0000313" key="2">
    <source>
        <dbReference type="EMBL" id="EEG75583.1"/>
    </source>
</evidence>
<organism evidence="2 3">
    <name type="scientific">[Clostridium] hylemonae DSM 15053</name>
    <dbReference type="NCBI Taxonomy" id="553973"/>
    <lineage>
        <taxon>Bacteria</taxon>
        <taxon>Bacillati</taxon>
        <taxon>Bacillota</taxon>
        <taxon>Clostridia</taxon>
        <taxon>Lachnospirales</taxon>
        <taxon>Lachnospiraceae</taxon>
    </lineage>
</organism>
<dbReference type="Proteomes" id="UP000004893">
    <property type="component" value="Unassembled WGS sequence"/>
</dbReference>
<dbReference type="AlphaFoldDB" id="C0BWY5"/>
<dbReference type="Pfam" id="PF13692">
    <property type="entry name" value="Glyco_trans_1_4"/>
    <property type="match status" value="1"/>
</dbReference>
<proteinExistence type="predicted"/>
<dbReference type="Pfam" id="PF11997">
    <property type="entry name" value="DUF3492"/>
    <property type="match status" value="1"/>
</dbReference>
<comment type="caution">
    <text evidence="2">The sequence shown here is derived from an EMBL/GenBank/DDBJ whole genome shotgun (WGS) entry which is preliminary data.</text>
</comment>
<dbReference type="STRING" id="553973.CLOHYLEM_04319"/>
<dbReference type="OrthoDB" id="9772485at2"/>
<dbReference type="RefSeq" id="WP_006441653.1">
    <property type="nucleotide sequence ID" value="NZ_CP036524.1"/>
</dbReference>
<name>C0BWY5_9FIRM</name>
<dbReference type="eggNOG" id="COG0438">
    <property type="taxonomic scope" value="Bacteria"/>
</dbReference>
<dbReference type="EMBL" id="ABYI02000007">
    <property type="protein sequence ID" value="EEG75583.1"/>
    <property type="molecule type" value="Genomic_DNA"/>
</dbReference>
<evidence type="ECO:0000259" key="1">
    <source>
        <dbReference type="Pfam" id="PF11997"/>
    </source>
</evidence>
<reference evidence="2" key="1">
    <citation type="submission" date="2009-02" db="EMBL/GenBank/DDBJ databases">
        <authorList>
            <person name="Fulton L."/>
            <person name="Clifton S."/>
            <person name="Fulton B."/>
            <person name="Xu J."/>
            <person name="Minx P."/>
            <person name="Pepin K.H."/>
            <person name="Johnson M."/>
            <person name="Bhonagiri V."/>
            <person name="Nash W.E."/>
            <person name="Mardis E.R."/>
            <person name="Wilson R.K."/>
        </authorList>
    </citation>
    <scope>NUCLEOTIDE SEQUENCE [LARGE SCALE GENOMIC DNA]</scope>
    <source>
        <strain evidence="2">DSM 15053</strain>
    </source>
</reference>
<evidence type="ECO:0000313" key="3">
    <source>
        <dbReference type="Proteomes" id="UP000004893"/>
    </source>
</evidence>
<keyword evidence="3" id="KW-1185">Reference proteome</keyword>